<reference evidence="3 4" key="1">
    <citation type="submission" date="2014-04" db="EMBL/GenBank/DDBJ databases">
        <authorList>
            <consortium name="DOE Joint Genome Institute"/>
            <person name="Kuo A."/>
            <person name="Girlanda M."/>
            <person name="Perotto S."/>
            <person name="Kohler A."/>
            <person name="Nagy L.G."/>
            <person name="Floudas D."/>
            <person name="Copeland A."/>
            <person name="Barry K.W."/>
            <person name="Cichocki N."/>
            <person name="Veneault-Fourrey C."/>
            <person name="LaButti K."/>
            <person name="Lindquist E.A."/>
            <person name="Lipzen A."/>
            <person name="Lundell T."/>
            <person name="Morin E."/>
            <person name="Murat C."/>
            <person name="Sun H."/>
            <person name="Tunlid A."/>
            <person name="Henrissat B."/>
            <person name="Grigoriev I.V."/>
            <person name="Hibbett D.S."/>
            <person name="Martin F."/>
            <person name="Nordberg H.P."/>
            <person name="Cantor M.N."/>
            <person name="Hua S.X."/>
        </authorList>
    </citation>
    <scope>NUCLEOTIDE SEQUENCE [LARGE SCALE GENOMIC DNA]</scope>
    <source>
        <strain evidence="3 4">MUT 4182</strain>
    </source>
</reference>
<dbReference type="GO" id="GO:0070390">
    <property type="term" value="C:transcription export complex 2"/>
    <property type="evidence" value="ECO:0007669"/>
    <property type="project" value="TreeGrafter"/>
</dbReference>
<evidence type="ECO:0000313" key="4">
    <source>
        <dbReference type="Proteomes" id="UP000054248"/>
    </source>
</evidence>
<keyword evidence="4" id="KW-1185">Reference proteome</keyword>
<organism evidence="3 4">
    <name type="scientific">Tulasnella calospora MUT 4182</name>
    <dbReference type="NCBI Taxonomy" id="1051891"/>
    <lineage>
        <taxon>Eukaryota</taxon>
        <taxon>Fungi</taxon>
        <taxon>Dikarya</taxon>
        <taxon>Basidiomycota</taxon>
        <taxon>Agaricomycotina</taxon>
        <taxon>Agaricomycetes</taxon>
        <taxon>Cantharellales</taxon>
        <taxon>Tulasnellaceae</taxon>
        <taxon>Tulasnella</taxon>
    </lineage>
</organism>
<dbReference type="AlphaFoldDB" id="A0A0C3QTK1"/>
<dbReference type="EMBL" id="KN822954">
    <property type="protein sequence ID" value="KIO32521.1"/>
    <property type="molecule type" value="Genomic_DNA"/>
</dbReference>
<reference evidence="4" key="2">
    <citation type="submission" date="2015-01" db="EMBL/GenBank/DDBJ databases">
        <title>Evolutionary Origins and Diversification of the Mycorrhizal Mutualists.</title>
        <authorList>
            <consortium name="DOE Joint Genome Institute"/>
            <consortium name="Mycorrhizal Genomics Consortium"/>
            <person name="Kohler A."/>
            <person name="Kuo A."/>
            <person name="Nagy L.G."/>
            <person name="Floudas D."/>
            <person name="Copeland A."/>
            <person name="Barry K.W."/>
            <person name="Cichocki N."/>
            <person name="Veneault-Fourrey C."/>
            <person name="LaButti K."/>
            <person name="Lindquist E.A."/>
            <person name="Lipzen A."/>
            <person name="Lundell T."/>
            <person name="Morin E."/>
            <person name="Murat C."/>
            <person name="Riley R."/>
            <person name="Ohm R."/>
            <person name="Sun H."/>
            <person name="Tunlid A."/>
            <person name="Henrissat B."/>
            <person name="Grigoriev I.V."/>
            <person name="Hibbett D.S."/>
            <person name="Martin F."/>
        </authorList>
    </citation>
    <scope>NUCLEOTIDE SEQUENCE [LARGE SCALE GENOMIC DNA]</scope>
    <source>
        <strain evidence="4">MUT 4182</strain>
    </source>
</reference>
<evidence type="ECO:0000259" key="2">
    <source>
        <dbReference type="Pfam" id="PF03399"/>
    </source>
</evidence>
<feature type="domain" description="SAC3/GANP/THP3 conserved" evidence="2">
    <location>
        <begin position="64"/>
        <end position="360"/>
    </location>
</feature>
<dbReference type="InterPro" id="IPR045107">
    <property type="entry name" value="SAC3/GANP/THP3"/>
</dbReference>
<sequence length="422" mass="47987">MDGISAQEARAQRFSSRTSLQDRYDELSRRRREEIKRMQAASAEDAQRTLDTAVALVGTCQEYCPEFEKVERHLRNEVKRLEMRLDDETEPDYTRMVKAFARPNDINSTKLPSDVRPPPKTVDYLFHSLLPQAPSWISAQEFIFDRTRAIRQDFTIQGGSRGAIAVECHERIARFHILSLHESRIGPQPDRDWEVALREHCFIPALTTLMQYYDDFRAEGVIFPNEAEFRCYRLLLQIRDGDVGRRTQRIPSEVFASPWIQSAITLRSLLQHPTSIKSGRALSVPYAFTRLLKELKRPSTSLLMACLVDTHLMTLRKETLRAMAGSYLNISISVPTFQTLLGFNTPVEAEAFATEAGLKILTEKSPREIAINKSVAQNITPCEFPLCAVHGTIAHTVMASTLQHSQPKLERNPLGSSRSEVT</sequence>
<dbReference type="InterPro" id="IPR005062">
    <property type="entry name" value="SAC3/GANP/THP3_conserved"/>
</dbReference>
<dbReference type="OrthoDB" id="3218393at2759"/>
<dbReference type="HOGENOM" id="CLU_047746_2_1_1"/>
<dbReference type="PANTHER" id="PTHR12436">
    <property type="entry name" value="80 KDA MCM3-ASSOCIATED PROTEIN"/>
    <property type="match status" value="1"/>
</dbReference>
<dbReference type="Gene3D" id="1.25.40.990">
    <property type="match status" value="1"/>
</dbReference>
<name>A0A0C3QTK1_9AGAM</name>
<gene>
    <name evidence="3" type="ORF">M407DRAFT_213646</name>
</gene>
<proteinExistence type="predicted"/>
<dbReference type="Pfam" id="PF03399">
    <property type="entry name" value="SAC3_GANP"/>
    <property type="match status" value="1"/>
</dbReference>
<dbReference type="GO" id="GO:0005737">
    <property type="term" value="C:cytoplasm"/>
    <property type="evidence" value="ECO:0007669"/>
    <property type="project" value="TreeGrafter"/>
</dbReference>
<dbReference type="PANTHER" id="PTHR12436:SF3">
    <property type="entry name" value="GERMINAL-CENTER ASSOCIATED NUCLEAR PROTEIN"/>
    <property type="match status" value="1"/>
</dbReference>
<dbReference type="GO" id="GO:0006406">
    <property type="term" value="P:mRNA export from nucleus"/>
    <property type="evidence" value="ECO:0007669"/>
    <property type="project" value="TreeGrafter"/>
</dbReference>
<dbReference type="Proteomes" id="UP000054248">
    <property type="component" value="Unassembled WGS sequence"/>
</dbReference>
<dbReference type="STRING" id="1051891.A0A0C3QTK1"/>
<evidence type="ECO:0000256" key="1">
    <source>
        <dbReference type="SAM" id="MobiDB-lite"/>
    </source>
</evidence>
<accession>A0A0C3QTK1</accession>
<feature type="region of interest" description="Disordered" evidence="1">
    <location>
        <begin position="1"/>
        <end position="25"/>
    </location>
</feature>
<protein>
    <recommendedName>
        <fullName evidence="2">SAC3/GANP/THP3 conserved domain-containing protein</fullName>
    </recommendedName>
</protein>
<evidence type="ECO:0000313" key="3">
    <source>
        <dbReference type="EMBL" id="KIO32521.1"/>
    </source>
</evidence>